<evidence type="ECO:0000313" key="3">
    <source>
        <dbReference type="Proteomes" id="UP001383192"/>
    </source>
</evidence>
<proteinExistence type="predicted"/>
<organism evidence="2 3">
    <name type="scientific">Paramarasmius palmivorus</name>
    <dbReference type="NCBI Taxonomy" id="297713"/>
    <lineage>
        <taxon>Eukaryota</taxon>
        <taxon>Fungi</taxon>
        <taxon>Dikarya</taxon>
        <taxon>Basidiomycota</taxon>
        <taxon>Agaricomycotina</taxon>
        <taxon>Agaricomycetes</taxon>
        <taxon>Agaricomycetidae</taxon>
        <taxon>Agaricales</taxon>
        <taxon>Marasmiineae</taxon>
        <taxon>Marasmiaceae</taxon>
        <taxon>Paramarasmius</taxon>
    </lineage>
</organism>
<feature type="transmembrane region" description="Helical" evidence="1">
    <location>
        <begin position="31"/>
        <end position="50"/>
    </location>
</feature>
<accession>A0AAW0CSR6</accession>
<protein>
    <submittedName>
        <fullName evidence="2">Uncharacterized protein</fullName>
    </submittedName>
</protein>
<keyword evidence="1" id="KW-0812">Transmembrane</keyword>
<reference evidence="2 3" key="1">
    <citation type="submission" date="2024-01" db="EMBL/GenBank/DDBJ databases">
        <title>A draft genome for a cacao thread blight-causing isolate of Paramarasmius palmivorus.</title>
        <authorList>
            <person name="Baruah I.K."/>
            <person name="Bukari Y."/>
            <person name="Amoako-Attah I."/>
            <person name="Meinhardt L.W."/>
            <person name="Bailey B.A."/>
            <person name="Cohen S.P."/>
        </authorList>
    </citation>
    <scope>NUCLEOTIDE SEQUENCE [LARGE SCALE GENOMIC DNA]</scope>
    <source>
        <strain evidence="2 3">GH-12</strain>
    </source>
</reference>
<gene>
    <name evidence="2" type="ORF">VNI00_009168</name>
</gene>
<evidence type="ECO:0000313" key="2">
    <source>
        <dbReference type="EMBL" id="KAK7041581.1"/>
    </source>
</evidence>
<dbReference type="AlphaFoldDB" id="A0AAW0CSR6"/>
<dbReference type="Proteomes" id="UP001383192">
    <property type="component" value="Unassembled WGS sequence"/>
</dbReference>
<dbReference type="EMBL" id="JAYKXP010000033">
    <property type="protein sequence ID" value="KAK7041581.1"/>
    <property type="molecule type" value="Genomic_DNA"/>
</dbReference>
<keyword evidence="1" id="KW-0472">Membrane</keyword>
<keyword evidence="3" id="KW-1185">Reference proteome</keyword>
<name>A0AAW0CSR6_9AGAR</name>
<evidence type="ECO:0000256" key="1">
    <source>
        <dbReference type="SAM" id="Phobius"/>
    </source>
</evidence>
<sequence>MPPSTFANGTQASSSLFVGETINPIVAFESLFTHVILPIILVSSSLAAFYRWRFQCASIAQLDEIVAAILSLIRVEGTHHVDFDLLDVLPDMGDIRRNLECLLDELSALKQETYEREPDYTRLVAWLIFRRHQIRKIDRLHWAFRRVQMQILIGIEKERRTRRNSILAQVYNLPSAH</sequence>
<comment type="caution">
    <text evidence="2">The sequence shown here is derived from an EMBL/GenBank/DDBJ whole genome shotgun (WGS) entry which is preliminary data.</text>
</comment>
<keyword evidence="1" id="KW-1133">Transmembrane helix</keyword>